<proteinExistence type="predicted"/>
<evidence type="ECO:0008006" key="8">
    <source>
        <dbReference type="Google" id="ProtNLM"/>
    </source>
</evidence>
<gene>
    <name evidence="6" type="ORF">ODALV1_LOCUS8828</name>
</gene>
<evidence type="ECO:0000256" key="4">
    <source>
        <dbReference type="ARBA" id="ARBA00023128"/>
    </source>
</evidence>
<accession>A0ABP1QA33</accession>
<dbReference type="Proteomes" id="UP001642540">
    <property type="component" value="Unassembled WGS sequence"/>
</dbReference>
<dbReference type="Pfam" id="PF07114">
    <property type="entry name" value="TMEM126"/>
    <property type="match status" value="1"/>
</dbReference>
<evidence type="ECO:0000256" key="1">
    <source>
        <dbReference type="ARBA" id="ARBA00004225"/>
    </source>
</evidence>
<dbReference type="PANTHER" id="PTHR16296:SF2">
    <property type="entry name" value="TRANSMEMBRANE PROTEIN 126A"/>
    <property type="match status" value="1"/>
</dbReference>
<reference evidence="6 7" key="1">
    <citation type="submission" date="2024-08" db="EMBL/GenBank/DDBJ databases">
        <authorList>
            <person name="Cucini C."/>
            <person name="Frati F."/>
        </authorList>
    </citation>
    <scope>NUCLEOTIDE SEQUENCE [LARGE SCALE GENOMIC DNA]</scope>
</reference>
<keyword evidence="4" id="KW-0496">Mitochondrion</keyword>
<dbReference type="InterPro" id="IPR009801">
    <property type="entry name" value="TMEM126"/>
</dbReference>
<dbReference type="EMBL" id="CAXLJM020000027">
    <property type="protein sequence ID" value="CAL8094591.1"/>
    <property type="molecule type" value="Genomic_DNA"/>
</dbReference>
<evidence type="ECO:0000256" key="2">
    <source>
        <dbReference type="ARBA" id="ARBA00022692"/>
    </source>
</evidence>
<protein>
    <recommendedName>
        <fullName evidence="8">Transmembrane protein</fullName>
    </recommendedName>
</protein>
<evidence type="ECO:0000256" key="3">
    <source>
        <dbReference type="ARBA" id="ARBA00022989"/>
    </source>
</evidence>
<comment type="subcellular location">
    <subcellularLocation>
        <location evidence="1">Mitochondrion membrane</location>
        <topology evidence="1">Multi-pass membrane protein</topology>
    </subcellularLocation>
</comment>
<name>A0ABP1QA33_9HEXA</name>
<sequence>MSSEVVDVATPSSETPKRKYYIERVPGETLSSSTKKGKSEDKVKAKRVDSMLQVLMAWPNKDIWPFKIAAPLMALSGGLPGLVLNNAFRKGLLLSRVGNQSSYFATVGIPAVLSGVMHAAFITSDILEQNTACPVCVQVRSAACQIAAGVVYPAMLTPIVNFHLASGLKDIYLPKITKNPGELLQYAVNLFSTVKTRFFYLAALQIVVAMGITHLEQTCFNDVVLPVMRGENDFSKETRKIEFKDRI</sequence>
<keyword evidence="7" id="KW-1185">Reference proteome</keyword>
<evidence type="ECO:0000313" key="7">
    <source>
        <dbReference type="Proteomes" id="UP001642540"/>
    </source>
</evidence>
<evidence type="ECO:0000313" key="6">
    <source>
        <dbReference type="EMBL" id="CAL8094591.1"/>
    </source>
</evidence>
<evidence type="ECO:0000256" key="5">
    <source>
        <dbReference type="ARBA" id="ARBA00023136"/>
    </source>
</evidence>
<dbReference type="PANTHER" id="PTHR16296">
    <property type="entry name" value="UNCHARACTERIZED HYPOTHALAMUS PROTEIN HT007"/>
    <property type="match status" value="1"/>
</dbReference>
<keyword evidence="5" id="KW-0472">Membrane</keyword>
<keyword evidence="2" id="KW-0812">Transmembrane</keyword>
<keyword evidence="3" id="KW-1133">Transmembrane helix</keyword>
<organism evidence="6 7">
    <name type="scientific">Orchesella dallaii</name>
    <dbReference type="NCBI Taxonomy" id="48710"/>
    <lineage>
        <taxon>Eukaryota</taxon>
        <taxon>Metazoa</taxon>
        <taxon>Ecdysozoa</taxon>
        <taxon>Arthropoda</taxon>
        <taxon>Hexapoda</taxon>
        <taxon>Collembola</taxon>
        <taxon>Entomobryomorpha</taxon>
        <taxon>Entomobryoidea</taxon>
        <taxon>Orchesellidae</taxon>
        <taxon>Orchesellinae</taxon>
        <taxon>Orchesella</taxon>
    </lineage>
</organism>
<comment type="caution">
    <text evidence="6">The sequence shown here is derived from an EMBL/GenBank/DDBJ whole genome shotgun (WGS) entry which is preliminary data.</text>
</comment>